<protein>
    <recommendedName>
        <fullName evidence="12">Aminopeptidase</fullName>
    </recommendedName>
</protein>
<evidence type="ECO:0000256" key="4">
    <source>
        <dbReference type="ARBA" id="ARBA00008236"/>
    </source>
</evidence>
<evidence type="ECO:0000256" key="1">
    <source>
        <dbReference type="ARBA" id="ARBA00001941"/>
    </source>
</evidence>
<dbReference type="Proteomes" id="UP000295681">
    <property type="component" value="Unassembled WGS sequence"/>
</dbReference>
<keyword evidence="7" id="KW-0479">Metal-binding</keyword>
<keyword evidence="9" id="KW-0482">Metalloprotease</keyword>
<dbReference type="PANTHER" id="PTHR34448">
    <property type="entry name" value="AMINOPEPTIDASE"/>
    <property type="match status" value="1"/>
</dbReference>
<evidence type="ECO:0000256" key="8">
    <source>
        <dbReference type="ARBA" id="ARBA00022801"/>
    </source>
</evidence>
<keyword evidence="5" id="KW-0031">Aminopeptidase</keyword>
<dbReference type="RefSeq" id="WP_010008600.1">
    <property type="nucleotide sequence ID" value="NZ_JAGYGP010000001.1"/>
</dbReference>
<evidence type="ECO:0000256" key="5">
    <source>
        <dbReference type="ARBA" id="ARBA00022438"/>
    </source>
</evidence>
<reference evidence="10 11" key="1">
    <citation type="journal article" date="2019" name="Appl. Microbiol. Biotechnol.">
        <title>Uncovering carbohydrate metabolism through a genotype-phenotype association study of 56 lactic acid bacteria genomes.</title>
        <authorList>
            <person name="Buron-Moles G."/>
            <person name="Chailyan A."/>
            <person name="Dolejs I."/>
            <person name="Forster J."/>
            <person name="Miks M.H."/>
        </authorList>
    </citation>
    <scope>NUCLEOTIDE SEQUENCE [LARGE SCALE GENOMIC DNA]</scope>
    <source>
        <strain evidence="10 11">ATCC 700006</strain>
    </source>
</reference>
<accession>A0A4R5N835</accession>
<dbReference type="GO" id="GO:0004177">
    <property type="term" value="F:aminopeptidase activity"/>
    <property type="evidence" value="ECO:0007669"/>
    <property type="project" value="UniProtKB-KW"/>
</dbReference>
<dbReference type="PRINTS" id="PR00919">
    <property type="entry name" value="THERMOPTASE"/>
</dbReference>
<keyword evidence="11" id="KW-1185">Reference proteome</keyword>
<proteinExistence type="inferred from homology"/>
<evidence type="ECO:0008006" key="12">
    <source>
        <dbReference type="Google" id="ProtNLM"/>
    </source>
</evidence>
<dbReference type="InterPro" id="IPR052170">
    <property type="entry name" value="M29_Exopeptidase"/>
</dbReference>
<evidence type="ECO:0000256" key="2">
    <source>
        <dbReference type="ARBA" id="ARBA00001946"/>
    </source>
</evidence>
<dbReference type="PANTHER" id="PTHR34448:SF3">
    <property type="entry name" value="AMINOPEPTIDASE AMPS"/>
    <property type="match status" value="1"/>
</dbReference>
<comment type="cofactor">
    <cofactor evidence="3">
        <name>Zn(2+)</name>
        <dbReference type="ChEBI" id="CHEBI:29105"/>
    </cofactor>
</comment>
<dbReference type="SUPFAM" id="SSF144052">
    <property type="entry name" value="Thermophilic metalloprotease-like"/>
    <property type="match status" value="1"/>
</dbReference>
<comment type="cofactor">
    <cofactor evidence="2">
        <name>Mg(2+)</name>
        <dbReference type="ChEBI" id="CHEBI:18420"/>
    </cofactor>
</comment>
<organism evidence="10 11">
    <name type="scientific">Leuconostoc fallax</name>
    <dbReference type="NCBI Taxonomy" id="1251"/>
    <lineage>
        <taxon>Bacteria</taxon>
        <taxon>Bacillati</taxon>
        <taxon>Bacillota</taxon>
        <taxon>Bacilli</taxon>
        <taxon>Lactobacillales</taxon>
        <taxon>Lactobacillaceae</taxon>
        <taxon>Leuconostoc</taxon>
    </lineage>
</organism>
<dbReference type="InterPro" id="IPR035097">
    <property type="entry name" value="M29_N-terminal"/>
</dbReference>
<dbReference type="EMBL" id="PUFI01000015">
    <property type="protein sequence ID" value="TDG67712.1"/>
    <property type="molecule type" value="Genomic_DNA"/>
</dbReference>
<dbReference type="Gene3D" id="3.40.1830.10">
    <property type="entry name" value="Thermophilic metalloprotease (M29)"/>
    <property type="match status" value="1"/>
</dbReference>
<dbReference type="GO" id="GO:0008237">
    <property type="term" value="F:metallopeptidase activity"/>
    <property type="evidence" value="ECO:0007669"/>
    <property type="project" value="UniProtKB-KW"/>
</dbReference>
<dbReference type="Pfam" id="PF02073">
    <property type="entry name" value="Peptidase_M29"/>
    <property type="match status" value="1"/>
</dbReference>
<keyword evidence="8" id="KW-0378">Hydrolase</keyword>
<comment type="similarity">
    <text evidence="4">Belongs to the peptidase M29 family.</text>
</comment>
<evidence type="ECO:0000256" key="9">
    <source>
        <dbReference type="ARBA" id="ARBA00023049"/>
    </source>
</evidence>
<keyword evidence="6" id="KW-0645">Protease</keyword>
<name>A0A4R5N835_9LACO</name>
<evidence type="ECO:0000256" key="3">
    <source>
        <dbReference type="ARBA" id="ARBA00001947"/>
    </source>
</evidence>
<evidence type="ECO:0000313" key="11">
    <source>
        <dbReference type="Proteomes" id="UP000295681"/>
    </source>
</evidence>
<evidence type="ECO:0000313" key="10">
    <source>
        <dbReference type="EMBL" id="TDG67712.1"/>
    </source>
</evidence>
<dbReference type="STRING" id="907931.GCA_000165675_00132"/>
<evidence type="ECO:0000256" key="6">
    <source>
        <dbReference type="ARBA" id="ARBA00022670"/>
    </source>
</evidence>
<gene>
    <name evidence="10" type="ORF">C5L23_001511</name>
</gene>
<dbReference type="InterPro" id="IPR000787">
    <property type="entry name" value="Peptidase_M29"/>
</dbReference>
<comment type="cofactor">
    <cofactor evidence="1">
        <name>Co(2+)</name>
        <dbReference type="ChEBI" id="CHEBI:48828"/>
    </cofactor>
</comment>
<dbReference type="GO" id="GO:0006508">
    <property type="term" value="P:proteolysis"/>
    <property type="evidence" value="ECO:0007669"/>
    <property type="project" value="UniProtKB-KW"/>
</dbReference>
<dbReference type="GO" id="GO:0046872">
    <property type="term" value="F:metal ion binding"/>
    <property type="evidence" value="ECO:0007669"/>
    <property type="project" value="UniProtKB-KW"/>
</dbReference>
<comment type="caution">
    <text evidence="10">The sequence shown here is derived from an EMBL/GenBank/DDBJ whole genome shotgun (WGS) entry which is preliminary data.</text>
</comment>
<dbReference type="AlphaFoldDB" id="A0A4R5N835"/>
<evidence type="ECO:0000256" key="7">
    <source>
        <dbReference type="ARBA" id="ARBA00022723"/>
    </source>
</evidence>
<sequence length="410" mass="45386">MSFESKLNQYATLIVKKGINVQSGQTVILYASVDQVVLARKIVNAAYLAGAKQVIVEWSDQLITQMNINAADEELLTTTPQYTIDKWQDLIVNQHASRISLLSDDPDGLAHVDAHKLSTLTQTKQRDLAMVRNATMRDDISWLVVAAASPAWAQKVFPNTDPAEAQQRLWEAIFKTVRIDDHSDALENWDRHIKTLQEKADWLNQHNFKSLHYKNEHSDFTIGLAAGHIWEAAFSHNKAGDIFIPNMPTEEVFTAPDNRYIDGHVAATLPLSYQGNIIENIALDFKDGRIVKATATKGMAILQKIIDTDEGAKSLGEVSLVPHPSPISQSGILFYNTLFDENASDHLAIGAAYASNIKDGKTASPEALAQRGWNISDTHVDFMIGSADMDIDGITQDGQLVPVFRQGDWA</sequence>